<dbReference type="EMBL" id="JASSZA010000001">
    <property type="protein sequence ID" value="KAK2119265.1"/>
    <property type="molecule type" value="Genomic_DNA"/>
</dbReference>
<comment type="caution">
    <text evidence="1">The sequence shown here is derived from an EMBL/GenBank/DDBJ whole genome shotgun (WGS) entry which is preliminary data.</text>
</comment>
<accession>A0ABQ9WCU8</accession>
<reference evidence="1 2" key="1">
    <citation type="submission" date="2023-05" db="EMBL/GenBank/DDBJ databases">
        <title>B98-5 Cell Line De Novo Hybrid Assembly: An Optical Mapping Approach.</title>
        <authorList>
            <person name="Kananen K."/>
            <person name="Auerbach J.A."/>
            <person name="Kautto E."/>
            <person name="Blachly J.S."/>
        </authorList>
    </citation>
    <scope>NUCLEOTIDE SEQUENCE [LARGE SCALE GENOMIC DNA]</scope>
    <source>
        <strain evidence="1">B95-8</strain>
        <tissue evidence="1">Cell line</tissue>
    </source>
</reference>
<evidence type="ECO:0000313" key="2">
    <source>
        <dbReference type="Proteomes" id="UP001266305"/>
    </source>
</evidence>
<gene>
    <name evidence="1" type="primary">FEZF2_1</name>
    <name evidence="1" type="ORF">P7K49_000651</name>
</gene>
<proteinExistence type="predicted"/>
<protein>
    <submittedName>
        <fullName evidence="1">Fez zinc finger protein 2</fullName>
    </submittedName>
</protein>
<evidence type="ECO:0000313" key="1">
    <source>
        <dbReference type="EMBL" id="KAK2119265.1"/>
    </source>
</evidence>
<name>A0ABQ9WCU8_SAGOE</name>
<keyword evidence="2" id="KW-1185">Reference proteome</keyword>
<feature type="non-terminal residue" evidence="1">
    <location>
        <position position="1"/>
    </location>
</feature>
<organism evidence="1 2">
    <name type="scientific">Saguinus oedipus</name>
    <name type="common">Cotton-top tamarin</name>
    <name type="synonym">Oedipomidas oedipus</name>
    <dbReference type="NCBI Taxonomy" id="9490"/>
    <lineage>
        <taxon>Eukaryota</taxon>
        <taxon>Metazoa</taxon>
        <taxon>Chordata</taxon>
        <taxon>Craniata</taxon>
        <taxon>Vertebrata</taxon>
        <taxon>Euteleostomi</taxon>
        <taxon>Mammalia</taxon>
        <taxon>Eutheria</taxon>
        <taxon>Euarchontoglires</taxon>
        <taxon>Primates</taxon>
        <taxon>Haplorrhini</taxon>
        <taxon>Platyrrhini</taxon>
        <taxon>Cebidae</taxon>
        <taxon>Callitrichinae</taxon>
        <taxon>Saguinus</taxon>
    </lineage>
</organism>
<sequence length="145" mass="15571">SGKAASRRMSAVEEAAVAAQGDPSVRRQRLVQNQLWRVLQGQLGLASSALPAGRVIKPQIINQAVGLPASSSLYYFNYLDSTAYPPSELLSGHLFPSGLLNALAPAALAAHPKLFLLENAKLAGLAADKFPHPAPYPHKEPLWRR</sequence>
<dbReference type="Proteomes" id="UP001266305">
    <property type="component" value="Unassembled WGS sequence"/>
</dbReference>